<feature type="transmembrane region" description="Helical" evidence="3">
    <location>
        <begin position="97"/>
        <end position="114"/>
    </location>
</feature>
<proteinExistence type="inferred from homology"/>
<keyword evidence="3" id="KW-0812">Transmembrane</keyword>
<dbReference type="PROSITE" id="PS00379">
    <property type="entry name" value="CDP_ALCOHOL_P_TRANSF"/>
    <property type="match status" value="1"/>
</dbReference>
<dbReference type="InterPro" id="IPR043130">
    <property type="entry name" value="CDP-OH_PTrfase_TM_dom"/>
</dbReference>
<dbReference type="RefSeq" id="WP_187581417.1">
    <property type="nucleotide sequence ID" value="NZ_JACLHY010000001.1"/>
</dbReference>
<keyword evidence="3" id="KW-1133">Transmembrane helix</keyword>
<feature type="transmembrane region" description="Helical" evidence="3">
    <location>
        <begin position="149"/>
        <end position="172"/>
    </location>
</feature>
<sequence length="198" mass="23211">MYNFKYFNIADWFSFYRIMAVPILLGLIWVGEREWFSWMLLISYSTDAIDGFLARRLKITSARGSQLDSLGDQITLIIGLIGLVFFENTFIKANYLLILLAFVPYLVQMFIAFVKYGKATAFHTYLAKISAITQGIFILWLLFFGPVYWLFYVMIVLGVLETIEEITLIFMYDQWVEDVKGYFWALSDKRRPKNTNSQ</sequence>
<accession>A0ABR7QHS6</accession>
<protein>
    <submittedName>
        <fullName evidence="4">CDP-alcohol phosphatidyltransferase family protein</fullName>
    </submittedName>
</protein>
<feature type="transmembrane region" description="Helical" evidence="3">
    <location>
        <begin position="35"/>
        <end position="53"/>
    </location>
</feature>
<keyword evidence="3" id="KW-0472">Membrane</keyword>
<keyword evidence="1 2" id="KW-0808">Transferase</keyword>
<dbReference type="InterPro" id="IPR048254">
    <property type="entry name" value="CDP_ALCOHOL_P_TRANSF_CS"/>
</dbReference>
<dbReference type="Proteomes" id="UP000618952">
    <property type="component" value="Unassembled WGS sequence"/>
</dbReference>
<dbReference type="Gene3D" id="1.20.120.1760">
    <property type="match status" value="1"/>
</dbReference>
<feature type="transmembrane region" description="Helical" evidence="3">
    <location>
        <begin position="12"/>
        <end position="29"/>
    </location>
</feature>
<evidence type="ECO:0000313" key="4">
    <source>
        <dbReference type="EMBL" id="MBC8766746.1"/>
    </source>
</evidence>
<reference evidence="4 5" key="1">
    <citation type="submission" date="2020-08" db="EMBL/GenBank/DDBJ databases">
        <title>Arenibacter gaetbuli sp. nov., isolated from a sand dune.</title>
        <authorList>
            <person name="Park S."/>
            <person name="Yoon J.-H."/>
        </authorList>
    </citation>
    <scope>NUCLEOTIDE SEQUENCE [LARGE SCALE GENOMIC DNA]</scope>
    <source>
        <strain evidence="4 5">BSSL-BM3</strain>
    </source>
</reference>
<feature type="transmembrane region" description="Helical" evidence="3">
    <location>
        <begin position="74"/>
        <end position="91"/>
    </location>
</feature>
<evidence type="ECO:0000256" key="2">
    <source>
        <dbReference type="RuleBase" id="RU003750"/>
    </source>
</evidence>
<name>A0ABR7QHS6_9FLAO</name>
<evidence type="ECO:0000256" key="3">
    <source>
        <dbReference type="SAM" id="Phobius"/>
    </source>
</evidence>
<dbReference type="EMBL" id="JACLHY010000001">
    <property type="protein sequence ID" value="MBC8766746.1"/>
    <property type="molecule type" value="Genomic_DNA"/>
</dbReference>
<gene>
    <name evidence="4" type="ORF">H4O18_01955</name>
</gene>
<dbReference type="InterPro" id="IPR000462">
    <property type="entry name" value="CDP-OH_P_trans"/>
</dbReference>
<dbReference type="Pfam" id="PF01066">
    <property type="entry name" value="CDP-OH_P_transf"/>
    <property type="match status" value="1"/>
</dbReference>
<comment type="similarity">
    <text evidence="2">Belongs to the CDP-alcohol phosphatidyltransferase class-I family.</text>
</comment>
<evidence type="ECO:0000256" key="1">
    <source>
        <dbReference type="ARBA" id="ARBA00022679"/>
    </source>
</evidence>
<organism evidence="4 5">
    <name type="scientific">Arenibacter arenosicollis</name>
    <dbReference type="NCBI Taxonomy" id="2762274"/>
    <lineage>
        <taxon>Bacteria</taxon>
        <taxon>Pseudomonadati</taxon>
        <taxon>Bacteroidota</taxon>
        <taxon>Flavobacteriia</taxon>
        <taxon>Flavobacteriales</taxon>
        <taxon>Flavobacteriaceae</taxon>
        <taxon>Arenibacter</taxon>
    </lineage>
</organism>
<evidence type="ECO:0000313" key="5">
    <source>
        <dbReference type="Proteomes" id="UP000618952"/>
    </source>
</evidence>
<keyword evidence="5" id="KW-1185">Reference proteome</keyword>
<comment type="caution">
    <text evidence="4">The sequence shown here is derived from an EMBL/GenBank/DDBJ whole genome shotgun (WGS) entry which is preliminary data.</text>
</comment>